<gene>
    <name evidence="1" type="ORF">L6164_021933</name>
</gene>
<dbReference type="EMBL" id="CM039434">
    <property type="protein sequence ID" value="KAI4322222.1"/>
    <property type="molecule type" value="Genomic_DNA"/>
</dbReference>
<comment type="caution">
    <text evidence="1">The sequence shown here is derived from an EMBL/GenBank/DDBJ whole genome shotgun (WGS) entry which is preliminary data.</text>
</comment>
<accession>A0ACB9MDH0</accession>
<dbReference type="Proteomes" id="UP000828941">
    <property type="component" value="Chromosome 9"/>
</dbReference>
<protein>
    <submittedName>
        <fullName evidence="1">Uncharacterized protein</fullName>
    </submittedName>
</protein>
<name>A0ACB9MDH0_BAUVA</name>
<organism evidence="1 2">
    <name type="scientific">Bauhinia variegata</name>
    <name type="common">Purple orchid tree</name>
    <name type="synonym">Phanera variegata</name>
    <dbReference type="NCBI Taxonomy" id="167791"/>
    <lineage>
        <taxon>Eukaryota</taxon>
        <taxon>Viridiplantae</taxon>
        <taxon>Streptophyta</taxon>
        <taxon>Embryophyta</taxon>
        <taxon>Tracheophyta</taxon>
        <taxon>Spermatophyta</taxon>
        <taxon>Magnoliopsida</taxon>
        <taxon>eudicotyledons</taxon>
        <taxon>Gunneridae</taxon>
        <taxon>Pentapetalae</taxon>
        <taxon>rosids</taxon>
        <taxon>fabids</taxon>
        <taxon>Fabales</taxon>
        <taxon>Fabaceae</taxon>
        <taxon>Cercidoideae</taxon>
        <taxon>Cercideae</taxon>
        <taxon>Bauhiniinae</taxon>
        <taxon>Bauhinia</taxon>
    </lineage>
</organism>
<proteinExistence type="predicted"/>
<evidence type="ECO:0000313" key="1">
    <source>
        <dbReference type="EMBL" id="KAI4322222.1"/>
    </source>
</evidence>
<evidence type="ECO:0000313" key="2">
    <source>
        <dbReference type="Proteomes" id="UP000828941"/>
    </source>
</evidence>
<sequence length="798" mass="89604">MQTPKSRGSSSSEVPQKVSPRAVRQLRPAALETNSASSITQASKTSKERSPKINERRSPRSPVPERKRPSRISELESQISQLQEDLKNLREQLILSESCKKKAQQDAEESREQLLALSAKLEDSQKQLAELSASEEARVIELQQISEERDKAWQSELESAQKQHLMDAASLASAMNEVQQLEIQLELVTNSENAQTQHAETTDVEQKNLKQNLAEALSLVENMKGQLKDCKESEAQARALVVETFLQPEAAERTVEFLRADAAKAIEGYNSIALELEQSRARVSSLESLVSKLNRDFMSECCHAGNVANGYNLAYEPEKLEEGEEPNQIKTQLCSLKSEVRQLRSALETAESKYQEEQIRSTVQIRNAYEMVEQVKSESSQRESELVAELKKTKSDIEEFKANLMDKETELQGIVEENEGLNLKLEKSMSSQREDNLKRLDERVAELKADLMDKETTLQSISEENEMLKSEINKRLSDGGKVRGEVAAEVEAAKAAEREALMKLGSVMEEADRSKVKATRVAEQLEAAQKANSEMETELRRLKVQSDQWRKAAEAAAAMLSAGNNGKLTERSVSLDSHYNHMERCSPYPEDIDDDFHRKKNGNMLKKIGVLWKKPQKIGFTIVFSLAALALSSTFSFSVRNTEAREQLVNRTVIMGKTRGMGAARKLKSHRRRQRWADKSYKKSHLGNEWKKPFAVPLMLKNAWMTAFYSGIEAKQPNSAIRKCARVQLIKNGKKIAAFVPNDGCLNSIEENDEVLIAGFGRKGHAVGDIPGVRFKVVKVSGVSLLALFKEKKEKPRS</sequence>
<reference evidence="1 2" key="1">
    <citation type="journal article" date="2022" name="DNA Res.">
        <title>Chromosomal-level genome assembly of the orchid tree Bauhinia variegata (Leguminosae; Cercidoideae) supports the allotetraploid origin hypothesis of Bauhinia.</title>
        <authorList>
            <person name="Zhong Y."/>
            <person name="Chen Y."/>
            <person name="Zheng D."/>
            <person name="Pang J."/>
            <person name="Liu Y."/>
            <person name="Luo S."/>
            <person name="Meng S."/>
            <person name="Qian L."/>
            <person name="Wei D."/>
            <person name="Dai S."/>
            <person name="Zhou R."/>
        </authorList>
    </citation>
    <scope>NUCLEOTIDE SEQUENCE [LARGE SCALE GENOMIC DNA]</scope>
    <source>
        <strain evidence="1">BV-YZ2020</strain>
    </source>
</reference>
<keyword evidence="2" id="KW-1185">Reference proteome</keyword>